<organism evidence="2">
    <name type="scientific">marine metagenome</name>
    <dbReference type="NCBI Taxonomy" id="408172"/>
    <lineage>
        <taxon>unclassified sequences</taxon>
        <taxon>metagenomes</taxon>
        <taxon>ecological metagenomes</taxon>
    </lineage>
</organism>
<dbReference type="InterPro" id="IPR012336">
    <property type="entry name" value="Thioredoxin-like_fold"/>
</dbReference>
<dbReference type="InterPro" id="IPR036249">
    <property type="entry name" value="Thioredoxin-like_sf"/>
</dbReference>
<dbReference type="SUPFAM" id="SSF52833">
    <property type="entry name" value="Thioredoxin-like"/>
    <property type="match status" value="1"/>
</dbReference>
<sequence>MFKLNRGLFLIFFLSFFINFSQEINWLSFEKAIEAQKTLPKNIIMDVYTNWCGPCKLMEKNTFQNKFIADYINKHYYAVKFNGEGNEVINFMGRKFENIRYDESKSQTRNSSHQFTQFLGINAYPTTLFFDGKMNLITPIRGYLIPRQLEIYLELFKKDQYKSITSQEEFDKFIKTFKSRL</sequence>
<name>A0A381Q765_9ZZZZ</name>
<accession>A0A381Q765</accession>
<dbReference type="EMBL" id="UINC01001226">
    <property type="protein sequence ID" value="SUZ74900.1"/>
    <property type="molecule type" value="Genomic_DNA"/>
</dbReference>
<feature type="domain" description="Thioredoxin-like fold" evidence="1">
    <location>
        <begin position="41"/>
        <end position="153"/>
    </location>
</feature>
<dbReference type="InterPro" id="IPR017937">
    <property type="entry name" value="Thioredoxin_CS"/>
</dbReference>
<dbReference type="Gene3D" id="3.40.30.10">
    <property type="entry name" value="Glutaredoxin"/>
    <property type="match status" value="1"/>
</dbReference>
<reference evidence="2" key="1">
    <citation type="submission" date="2018-05" db="EMBL/GenBank/DDBJ databases">
        <authorList>
            <person name="Lanie J.A."/>
            <person name="Ng W.-L."/>
            <person name="Kazmierczak K.M."/>
            <person name="Andrzejewski T.M."/>
            <person name="Davidsen T.M."/>
            <person name="Wayne K.J."/>
            <person name="Tettelin H."/>
            <person name="Glass J.I."/>
            <person name="Rusch D."/>
            <person name="Podicherti R."/>
            <person name="Tsui H.-C.T."/>
            <person name="Winkler M.E."/>
        </authorList>
    </citation>
    <scope>NUCLEOTIDE SEQUENCE</scope>
</reference>
<evidence type="ECO:0000259" key="1">
    <source>
        <dbReference type="Pfam" id="PF13098"/>
    </source>
</evidence>
<evidence type="ECO:0000313" key="2">
    <source>
        <dbReference type="EMBL" id="SUZ74900.1"/>
    </source>
</evidence>
<dbReference type="AlphaFoldDB" id="A0A381Q765"/>
<dbReference type="PROSITE" id="PS00194">
    <property type="entry name" value="THIOREDOXIN_1"/>
    <property type="match status" value="1"/>
</dbReference>
<proteinExistence type="predicted"/>
<dbReference type="Pfam" id="PF13098">
    <property type="entry name" value="Thioredoxin_2"/>
    <property type="match status" value="1"/>
</dbReference>
<gene>
    <name evidence="2" type="ORF">METZ01_LOCUS27754</name>
</gene>
<protein>
    <recommendedName>
        <fullName evidence="1">Thioredoxin-like fold domain-containing protein</fullName>
    </recommendedName>
</protein>